<dbReference type="PANTHER" id="PTHR42682:SF4">
    <property type="entry name" value="NADH-UBIQUINONE_PLASTOQUINONE"/>
    <property type="match status" value="1"/>
</dbReference>
<evidence type="ECO:0000259" key="10">
    <source>
        <dbReference type="Pfam" id="PF00361"/>
    </source>
</evidence>
<evidence type="ECO:0000256" key="5">
    <source>
        <dbReference type="ARBA" id="ARBA00022989"/>
    </source>
</evidence>
<feature type="transmembrane region" description="Helical" evidence="9">
    <location>
        <begin position="373"/>
        <end position="391"/>
    </location>
</feature>
<dbReference type="InterPro" id="IPR052175">
    <property type="entry name" value="ComplexI-like_HydComp"/>
</dbReference>
<feature type="transmembrane region" description="Helical" evidence="9">
    <location>
        <begin position="278"/>
        <end position="296"/>
    </location>
</feature>
<feature type="domain" description="NADH:quinone oxidoreductase/Mrp antiporter transmembrane" evidence="10">
    <location>
        <begin position="126"/>
        <end position="415"/>
    </location>
</feature>
<feature type="transmembrane region" description="Helical" evidence="9">
    <location>
        <begin position="411"/>
        <end position="432"/>
    </location>
</feature>
<feature type="transmembrane region" description="Helical" evidence="9">
    <location>
        <begin position="316"/>
        <end position="341"/>
    </location>
</feature>
<comment type="subcellular location">
    <subcellularLocation>
        <location evidence="1">Cell membrane</location>
        <topology evidence="1">Multi-pass membrane protein</topology>
    </subcellularLocation>
    <subcellularLocation>
        <location evidence="8">Membrane</location>
        <topology evidence="8">Multi-pass membrane protein</topology>
    </subcellularLocation>
</comment>
<dbReference type="Pfam" id="PF00662">
    <property type="entry name" value="Proton_antipo_N"/>
    <property type="match status" value="1"/>
</dbReference>
<dbReference type="PANTHER" id="PTHR42682">
    <property type="entry name" value="HYDROGENASE-4 COMPONENT F"/>
    <property type="match status" value="1"/>
</dbReference>
<feature type="transmembrane region" description="Helical" evidence="9">
    <location>
        <begin position="109"/>
        <end position="136"/>
    </location>
</feature>
<dbReference type="PRINTS" id="PR01437">
    <property type="entry name" value="NUOXDRDTASE4"/>
</dbReference>
<dbReference type="Proteomes" id="UP000886887">
    <property type="component" value="Unassembled WGS sequence"/>
</dbReference>
<feature type="transmembrane region" description="Helical" evidence="9">
    <location>
        <begin position="205"/>
        <end position="224"/>
    </location>
</feature>
<dbReference type="InterPro" id="IPR003918">
    <property type="entry name" value="NADH_UbQ_OxRdtase"/>
</dbReference>
<feature type="transmembrane region" description="Helical" evidence="9">
    <location>
        <begin position="77"/>
        <end position="97"/>
    </location>
</feature>
<evidence type="ECO:0000256" key="8">
    <source>
        <dbReference type="RuleBase" id="RU000320"/>
    </source>
</evidence>
<evidence type="ECO:0000259" key="11">
    <source>
        <dbReference type="Pfam" id="PF00662"/>
    </source>
</evidence>
<dbReference type="InterPro" id="IPR001516">
    <property type="entry name" value="Proton_antipo_N"/>
</dbReference>
<evidence type="ECO:0000256" key="3">
    <source>
        <dbReference type="ARBA" id="ARBA00022475"/>
    </source>
</evidence>
<dbReference type="GO" id="GO:0005886">
    <property type="term" value="C:plasma membrane"/>
    <property type="evidence" value="ECO:0007669"/>
    <property type="project" value="UniProtKB-SubCell"/>
</dbReference>
<evidence type="ECO:0000313" key="12">
    <source>
        <dbReference type="EMBL" id="HIQ71213.1"/>
    </source>
</evidence>
<dbReference type="Pfam" id="PF00361">
    <property type="entry name" value="Proton_antipo_M"/>
    <property type="match status" value="1"/>
</dbReference>
<evidence type="ECO:0000256" key="2">
    <source>
        <dbReference type="ARBA" id="ARBA00008483"/>
    </source>
</evidence>
<evidence type="ECO:0000256" key="7">
    <source>
        <dbReference type="ARBA" id="ARBA00023136"/>
    </source>
</evidence>
<feature type="transmembrane region" description="Helical" evidence="9">
    <location>
        <begin position="244"/>
        <end position="266"/>
    </location>
</feature>
<evidence type="ECO:0000313" key="13">
    <source>
        <dbReference type="Proteomes" id="UP000886887"/>
    </source>
</evidence>
<keyword evidence="3" id="KW-1003">Cell membrane</keyword>
<feature type="transmembrane region" description="Helical" evidence="9">
    <location>
        <begin position="34"/>
        <end position="53"/>
    </location>
</feature>
<feature type="transmembrane region" description="Helical" evidence="9">
    <location>
        <begin position="162"/>
        <end position="184"/>
    </location>
</feature>
<keyword evidence="5 9" id="KW-1133">Transmembrane helix</keyword>
<feature type="transmembrane region" description="Helical" evidence="9">
    <location>
        <begin position="464"/>
        <end position="488"/>
    </location>
</feature>
<dbReference type="AlphaFoldDB" id="A0A9D0Z918"/>
<dbReference type="GO" id="GO:0042773">
    <property type="term" value="P:ATP synthesis coupled electron transport"/>
    <property type="evidence" value="ECO:0007669"/>
    <property type="project" value="InterPro"/>
</dbReference>
<comment type="similarity">
    <text evidence="2">Belongs to the CPA3 antiporters (TC 2.A.63) subunit A family.</text>
</comment>
<dbReference type="GO" id="GO:0016491">
    <property type="term" value="F:oxidoreductase activity"/>
    <property type="evidence" value="ECO:0007669"/>
    <property type="project" value="UniProtKB-KW"/>
</dbReference>
<accession>A0A9D0Z918</accession>
<feature type="domain" description="NADH-Ubiquinone oxidoreductase (complex I) chain 5 N-terminal" evidence="11">
    <location>
        <begin position="68"/>
        <end position="110"/>
    </location>
</feature>
<name>A0A9D0Z918_9FIRM</name>
<evidence type="ECO:0000256" key="1">
    <source>
        <dbReference type="ARBA" id="ARBA00004651"/>
    </source>
</evidence>
<keyword evidence="7 9" id="KW-0472">Membrane</keyword>
<dbReference type="GO" id="GO:0008137">
    <property type="term" value="F:NADH dehydrogenase (ubiquinone) activity"/>
    <property type="evidence" value="ECO:0007669"/>
    <property type="project" value="InterPro"/>
</dbReference>
<comment type="caution">
    <text evidence="12">The sequence shown here is derived from an EMBL/GenBank/DDBJ whole genome shotgun (WGS) entry which is preliminary data.</text>
</comment>
<protein>
    <submittedName>
        <fullName evidence="12">Proton-conducting membrane transporter</fullName>
    </submittedName>
</protein>
<evidence type="ECO:0000256" key="4">
    <source>
        <dbReference type="ARBA" id="ARBA00022692"/>
    </source>
</evidence>
<evidence type="ECO:0000256" key="6">
    <source>
        <dbReference type="ARBA" id="ARBA00023002"/>
    </source>
</evidence>
<keyword evidence="6" id="KW-0560">Oxidoreductase</keyword>
<proteinExistence type="inferred from homology"/>
<dbReference type="EMBL" id="DVFJ01000009">
    <property type="protein sequence ID" value="HIQ71213.1"/>
    <property type="molecule type" value="Genomic_DNA"/>
</dbReference>
<evidence type="ECO:0000256" key="9">
    <source>
        <dbReference type="SAM" id="Phobius"/>
    </source>
</evidence>
<keyword evidence="4 8" id="KW-0812">Transmembrane</keyword>
<organism evidence="12 13">
    <name type="scientific">Candidatus Onthenecus intestinigallinarum</name>
    <dbReference type="NCBI Taxonomy" id="2840875"/>
    <lineage>
        <taxon>Bacteria</taxon>
        <taxon>Bacillati</taxon>
        <taxon>Bacillota</taxon>
        <taxon>Clostridia</taxon>
        <taxon>Eubacteriales</taxon>
        <taxon>Candidatus Onthenecus</taxon>
    </lineage>
</organism>
<dbReference type="InterPro" id="IPR001750">
    <property type="entry name" value="ND/Mrp_TM"/>
</dbReference>
<gene>
    <name evidence="12" type="ORF">IAB73_03260</name>
</gene>
<sequence>MQGDLSLLLPVAAPLAAGLLVLFVRAFDERRTRNLFTGAALALTVLLTLPTLLRGETQLTLFHLTDTIPVVLRTDGVARLFLVLIAFVWAMVGFYSFEYMAHEQHERRFYGFYLLTLAALMGLSLSGTLVTLYMFYEAMTLLSLPLVLHTQTREAVAAGVKYLLYSVFGASLALLGIFFLQFYCTSLSFTPGGTLDALKAAGHEPLLLGIVALALLGFGVKAGMFPLHAWLPTAHPVAPSPASAVLSGIITKAGVLGILRIVFFLVGPDFLRGTWVQALFLGLTVLTVFLGSMLAFKETLLKKRLAYSTVSQVSYVLFGLFTLTPVGFVGALLHVVCHALIKNTLFMGAGAIIEKTGKTRVDELVGIGKRMPIVMWCFTLCAVALIGIPPTGGFVSKWFLAEGALSMGGIVYAWLGPVVLLVSALLTAGYLLPISTRGFFPGEHADLAALSKAEPTALMTVPMLVLAALCVLLGMFPGALTSFLQAIAGGVL</sequence>
<feature type="transmembrane region" description="Helical" evidence="9">
    <location>
        <begin position="6"/>
        <end position="27"/>
    </location>
</feature>
<reference evidence="12" key="1">
    <citation type="submission" date="2020-10" db="EMBL/GenBank/DDBJ databases">
        <authorList>
            <person name="Gilroy R."/>
        </authorList>
    </citation>
    <scope>NUCLEOTIDE SEQUENCE</scope>
    <source>
        <strain evidence="12">ChiSxjej2B14-6234</strain>
    </source>
</reference>
<reference evidence="12" key="2">
    <citation type="journal article" date="2021" name="PeerJ">
        <title>Extensive microbial diversity within the chicken gut microbiome revealed by metagenomics and culture.</title>
        <authorList>
            <person name="Gilroy R."/>
            <person name="Ravi A."/>
            <person name="Getino M."/>
            <person name="Pursley I."/>
            <person name="Horton D.L."/>
            <person name="Alikhan N.F."/>
            <person name="Baker D."/>
            <person name="Gharbi K."/>
            <person name="Hall N."/>
            <person name="Watson M."/>
            <person name="Adriaenssens E.M."/>
            <person name="Foster-Nyarko E."/>
            <person name="Jarju S."/>
            <person name="Secka A."/>
            <person name="Antonio M."/>
            <person name="Oren A."/>
            <person name="Chaudhuri R.R."/>
            <person name="La Ragione R."/>
            <person name="Hildebrand F."/>
            <person name="Pallen M.J."/>
        </authorList>
    </citation>
    <scope>NUCLEOTIDE SEQUENCE</scope>
    <source>
        <strain evidence="12">ChiSxjej2B14-6234</strain>
    </source>
</reference>